<gene>
    <name evidence="2" type="ORF">FLP10_04920</name>
</gene>
<dbReference type="KEGG" id="ail:FLP10_04920"/>
<accession>A0A5C1YIP2</accession>
<evidence type="ECO:0000313" key="3">
    <source>
        <dbReference type="Proteomes" id="UP000324678"/>
    </source>
</evidence>
<keyword evidence="3" id="KW-1185">Reference proteome</keyword>
<organism evidence="2 3">
    <name type="scientific">Agromyces intestinalis</name>
    <dbReference type="NCBI Taxonomy" id="2592652"/>
    <lineage>
        <taxon>Bacteria</taxon>
        <taxon>Bacillati</taxon>
        <taxon>Actinomycetota</taxon>
        <taxon>Actinomycetes</taxon>
        <taxon>Micrococcales</taxon>
        <taxon>Microbacteriaceae</taxon>
        <taxon>Agromyces</taxon>
    </lineage>
</organism>
<dbReference type="SUPFAM" id="SSF53041">
    <property type="entry name" value="Resolvase-like"/>
    <property type="match status" value="1"/>
</dbReference>
<evidence type="ECO:0000313" key="2">
    <source>
        <dbReference type="EMBL" id="QEO16074.1"/>
    </source>
</evidence>
<dbReference type="InterPro" id="IPR036162">
    <property type="entry name" value="Resolvase-like_N_sf"/>
</dbReference>
<protein>
    <submittedName>
        <fullName evidence="2">Dehydrogenase</fullName>
    </submittedName>
</protein>
<dbReference type="AlphaFoldDB" id="A0A5C1YIP2"/>
<proteinExistence type="predicted"/>
<feature type="domain" description="Resolvase/invertase-type recombinase catalytic" evidence="1">
    <location>
        <begin position="52"/>
        <end position="130"/>
    </location>
</feature>
<dbReference type="Pfam" id="PF00239">
    <property type="entry name" value="Resolvase"/>
    <property type="match status" value="1"/>
</dbReference>
<dbReference type="Gene3D" id="3.40.50.1390">
    <property type="entry name" value="Resolvase, N-terminal catalytic domain"/>
    <property type="match status" value="1"/>
</dbReference>
<dbReference type="OrthoDB" id="5078782at2"/>
<dbReference type="GO" id="GO:0003677">
    <property type="term" value="F:DNA binding"/>
    <property type="evidence" value="ECO:0007669"/>
    <property type="project" value="InterPro"/>
</dbReference>
<sequence length="139" mass="15367">MDASQHAPHAAGDCPECFVELQRDGEWWKARPVGSRFVGLVVARDDMPSVVEQRDDLARFGVAILDFRHPAPEARETWGQRLERLVATLKSGDVLVVANRHALGRTTEEETRTITALRDRGIVVKVLSHGAPHLADAGR</sequence>
<dbReference type="EMBL" id="CP043505">
    <property type="protein sequence ID" value="QEO16074.1"/>
    <property type="molecule type" value="Genomic_DNA"/>
</dbReference>
<name>A0A5C1YIP2_9MICO</name>
<dbReference type="InterPro" id="IPR006119">
    <property type="entry name" value="Resolv_N"/>
</dbReference>
<dbReference type="GO" id="GO:0000150">
    <property type="term" value="F:DNA strand exchange activity"/>
    <property type="evidence" value="ECO:0007669"/>
    <property type="project" value="InterPro"/>
</dbReference>
<evidence type="ECO:0000259" key="1">
    <source>
        <dbReference type="Pfam" id="PF00239"/>
    </source>
</evidence>
<reference evidence="2 3" key="1">
    <citation type="submission" date="2019-09" db="EMBL/GenBank/DDBJ databases">
        <title>Genome sequencing of strain KACC 19306.</title>
        <authorList>
            <person name="Heo J."/>
            <person name="Kim S.-J."/>
            <person name="Kim J.-S."/>
            <person name="Hong S.-B."/>
            <person name="Kwon S.-W."/>
        </authorList>
    </citation>
    <scope>NUCLEOTIDE SEQUENCE [LARGE SCALE GENOMIC DNA]</scope>
    <source>
        <strain evidence="2 3">KACC 19306</strain>
    </source>
</reference>
<dbReference type="Proteomes" id="UP000324678">
    <property type="component" value="Chromosome"/>
</dbReference>